<evidence type="ECO:0000313" key="1">
    <source>
        <dbReference type="EMBL" id="OCA54642.1"/>
    </source>
</evidence>
<name>A0A1B8YHL8_9GAMM</name>
<dbReference type="Proteomes" id="UP000092665">
    <property type="component" value="Unassembled WGS sequence"/>
</dbReference>
<evidence type="ECO:0008006" key="3">
    <source>
        <dbReference type="Google" id="ProtNLM"/>
    </source>
</evidence>
<gene>
    <name evidence="1" type="ORF">Phpb_02283</name>
</gene>
<dbReference type="EMBL" id="LOIC01000063">
    <property type="protein sequence ID" value="OCA54642.1"/>
    <property type="molecule type" value="Genomic_DNA"/>
</dbReference>
<dbReference type="PATRIC" id="fig|29488.15.peg.2509"/>
<dbReference type="Pfam" id="PF10772">
    <property type="entry name" value="Phage_HP1_Orf24"/>
    <property type="match status" value="1"/>
</dbReference>
<keyword evidence="2" id="KW-1185">Reference proteome</keyword>
<accession>A0A1B8YHL8</accession>
<proteinExistence type="predicted"/>
<protein>
    <recommendedName>
        <fullName evidence="3">Phage tail tube protein</fullName>
    </recommendedName>
</protein>
<dbReference type="RefSeq" id="WP_065390430.1">
    <property type="nucleotide sequence ID" value="NZ_CAWMQN010000063.1"/>
</dbReference>
<evidence type="ECO:0000313" key="2">
    <source>
        <dbReference type="Proteomes" id="UP000092665"/>
    </source>
</evidence>
<sequence length="151" mass="16306">MSKRISGQSVDFNMDGDLVHAEKVNLSITDNTAAAQTQGVPDGYISGDVAAEGEIELSTKYLEIVTAKARTVGSWRGIQPVDLMWYAKAGNEEIKVEAYGCKLIVSDILDVDPKGGSVMTHKVKFVVTSPDFVRINGIPYLEAELTQSLIG</sequence>
<dbReference type="AlphaFoldDB" id="A0A1B8YHL8"/>
<organism evidence="1 2">
    <name type="scientific">Photorhabdus namnaonensis</name>
    <dbReference type="NCBI Taxonomy" id="1851568"/>
    <lineage>
        <taxon>Bacteria</taxon>
        <taxon>Pseudomonadati</taxon>
        <taxon>Pseudomonadota</taxon>
        <taxon>Gammaproteobacteria</taxon>
        <taxon>Enterobacterales</taxon>
        <taxon>Morganellaceae</taxon>
        <taxon>Photorhabdus</taxon>
    </lineage>
</organism>
<dbReference type="InterPro" id="IPR019708">
    <property type="entry name" value="Phage_HP1_Orf24"/>
</dbReference>
<comment type="caution">
    <text evidence="1">The sequence shown here is derived from an EMBL/GenBank/DDBJ whole genome shotgun (WGS) entry which is preliminary data.</text>
</comment>
<reference evidence="2" key="1">
    <citation type="submission" date="2015-11" db="EMBL/GenBank/DDBJ databases">
        <authorList>
            <person name="Tobias N.J."/>
            <person name="Mishra B."/>
            <person name="Gupta D.K."/>
            <person name="Thines M."/>
            <person name="Stinear T.P."/>
            <person name="Bode H.B."/>
        </authorList>
    </citation>
    <scope>NUCLEOTIDE SEQUENCE [LARGE SCALE GENOMIC DNA]</scope>
    <source>
        <strain evidence="2">PB45.5</strain>
    </source>
</reference>